<dbReference type="STRING" id="1009370.ALO_06175"/>
<accession>F7NGP7</accession>
<comment type="caution">
    <text evidence="2">The sequence shown here is derived from an EMBL/GenBank/DDBJ whole genome shotgun (WGS) entry which is preliminary data.</text>
</comment>
<name>F7NGP7_9FIRM</name>
<evidence type="ECO:0000313" key="2">
    <source>
        <dbReference type="EMBL" id="EGO64851.1"/>
    </source>
</evidence>
<proteinExistence type="predicted"/>
<reference evidence="2 3" key="1">
    <citation type="journal article" date="2011" name="EMBO J.">
        <title>Structural diversity of bacterial flagellar motors.</title>
        <authorList>
            <person name="Chen S."/>
            <person name="Beeby M."/>
            <person name="Murphy G.E."/>
            <person name="Leadbetter J.R."/>
            <person name="Hendrixson D.R."/>
            <person name="Briegel A."/>
            <person name="Li Z."/>
            <person name="Shi J."/>
            <person name="Tocheva E.I."/>
            <person name="Muller A."/>
            <person name="Dobro M.J."/>
            <person name="Jensen G.J."/>
        </authorList>
    </citation>
    <scope>NUCLEOTIDE SEQUENCE [LARGE SCALE GENOMIC DNA]</scope>
    <source>
        <strain evidence="2 3">DSM 6540</strain>
    </source>
</reference>
<dbReference type="RefSeq" id="WP_004093872.1">
    <property type="nucleotide sequence ID" value="NZ_AFGF01000049.1"/>
</dbReference>
<keyword evidence="1" id="KW-0472">Membrane</keyword>
<feature type="transmembrane region" description="Helical" evidence="1">
    <location>
        <begin position="30"/>
        <end position="53"/>
    </location>
</feature>
<evidence type="ECO:0000256" key="1">
    <source>
        <dbReference type="SAM" id="Phobius"/>
    </source>
</evidence>
<organism evidence="2 3">
    <name type="scientific">Acetonema longum DSM 6540</name>
    <dbReference type="NCBI Taxonomy" id="1009370"/>
    <lineage>
        <taxon>Bacteria</taxon>
        <taxon>Bacillati</taxon>
        <taxon>Bacillota</taxon>
        <taxon>Negativicutes</taxon>
        <taxon>Acetonemataceae</taxon>
        <taxon>Acetonema</taxon>
    </lineage>
</organism>
<dbReference type="AlphaFoldDB" id="F7NGP7"/>
<evidence type="ECO:0000313" key="3">
    <source>
        <dbReference type="Proteomes" id="UP000003240"/>
    </source>
</evidence>
<gene>
    <name evidence="2" type="ORF">ALO_06175</name>
</gene>
<dbReference type="EMBL" id="AFGF01000049">
    <property type="protein sequence ID" value="EGO64851.1"/>
    <property type="molecule type" value="Genomic_DNA"/>
</dbReference>
<keyword evidence="1" id="KW-1133">Transmembrane helix</keyword>
<dbReference type="Proteomes" id="UP000003240">
    <property type="component" value="Unassembled WGS sequence"/>
</dbReference>
<sequence>MEKLEALMGTLFTQKLPVLPDKVKSVIMQVLPWIFAAFGALGFLSWITAVGLVNFSQMAALKGSYILGYDVPLLGLIIFYALVPLSQILIMAGGYYMLGRRLKGWRLAVLATLISLTINALYVYAFGVVWDVLVLYALQQIKELYPKTGV</sequence>
<protein>
    <submittedName>
        <fullName evidence="2">Uncharacterized protein</fullName>
    </submittedName>
</protein>
<keyword evidence="3" id="KW-1185">Reference proteome</keyword>
<feature type="transmembrane region" description="Helical" evidence="1">
    <location>
        <begin position="110"/>
        <end position="138"/>
    </location>
</feature>
<feature type="transmembrane region" description="Helical" evidence="1">
    <location>
        <begin position="73"/>
        <end position="98"/>
    </location>
</feature>
<keyword evidence="1" id="KW-0812">Transmembrane</keyword>